<dbReference type="InterPro" id="IPR021109">
    <property type="entry name" value="Peptidase_aspartic_dom_sf"/>
</dbReference>
<dbReference type="PANTHER" id="PTHR47966:SF51">
    <property type="entry name" value="BETA-SITE APP-CLEAVING ENZYME, ISOFORM A-RELATED"/>
    <property type="match status" value="1"/>
</dbReference>
<keyword evidence="3" id="KW-1015">Disulfide bond</keyword>
<evidence type="ECO:0000313" key="6">
    <source>
        <dbReference type="Proteomes" id="UP000465221"/>
    </source>
</evidence>
<dbReference type="Proteomes" id="UP000465221">
    <property type="component" value="Unassembled WGS sequence"/>
</dbReference>
<dbReference type="Gene3D" id="2.40.70.10">
    <property type="entry name" value="Acid Proteases"/>
    <property type="match status" value="2"/>
</dbReference>
<dbReference type="PANTHER" id="PTHR47966">
    <property type="entry name" value="BETA-SITE APP-CLEAVING ENZYME, ISOFORM A-RELATED"/>
    <property type="match status" value="1"/>
</dbReference>
<dbReference type="EMBL" id="BLKC01000052">
    <property type="protein sequence ID" value="GFF43239.1"/>
    <property type="molecule type" value="Genomic_DNA"/>
</dbReference>
<reference evidence="5 6" key="1">
    <citation type="submission" date="2020-01" db="EMBL/GenBank/DDBJ databases">
        <title>Draft genome sequence of Aspergillus udagawae IFM 46972.</title>
        <authorList>
            <person name="Takahashi H."/>
            <person name="Yaguchi T."/>
        </authorList>
    </citation>
    <scope>NUCLEOTIDE SEQUENCE [LARGE SCALE GENOMIC DNA]</scope>
    <source>
        <strain evidence="5 6">IFM 46972</strain>
    </source>
</reference>
<name>A0A8H3P5F0_9EURO</name>
<feature type="domain" description="Peptidase A1" evidence="4">
    <location>
        <begin position="64"/>
        <end position="425"/>
    </location>
</feature>
<dbReference type="InterPro" id="IPR034164">
    <property type="entry name" value="Pepsin-like_dom"/>
</dbReference>
<evidence type="ECO:0000313" key="5">
    <source>
        <dbReference type="EMBL" id="GFF43239.1"/>
    </source>
</evidence>
<evidence type="ECO:0000256" key="1">
    <source>
        <dbReference type="ARBA" id="ARBA00007447"/>
    </source>
</evidence>
<dbReference type="InterPro" id="IPR033121">
    <property type="entry name" value="PEPTIDASE_A1"/>
</dbReference>
<dbReference type="Pfam" id="PF00026">
    <property type="entry name" value="Asp"/>
    <property type="match status" value="1"/>
</dbReference>
<comment type="similarity">
    <text evidence="1">Belongs to the peptidase A1 family.</text>
</comment>
<dbReference type="GO" id="GO:0004190">
    <property type="term" value="F:aspartic-type endopeptidase activity"/>
    <property type="evidence" value="ECO:0007669"/>
    <property type="project" value="InterPro"/>
</dbReference>
<dbReference type="InterPro" id="IPR001461">
    <property type="entry name" value="Aspartic_peptidase_A1"/>
</dbReference>
<feature type="disulfide bond" evidence="3">
    <location>
        <begin position="350"/>
        <end position="385"/>
    </location>
</feature>
<protein>
    <submittedName>
        <fullName evidence="5">Pepsin A</fullName>
    </submittedName>
</protein>
<dbReference type="SUPFAM" id="SSF50630">
    <property type="entry name" value="Acid proteases"/>
    <property type="match status" value="1"/>
</dbReference>
<proteinExistence type="inferred from homology"/>
<evidence type="ECO:0000256" key="3">
    <source>
        <dbReference type="PIRSR" id="PIRSR601461-2"/>
    </source>
</evidence>
<sequence length="433" mass="46576">MRLRNQRKKKPAVSTVRGFSMTLSKLGLAIAAIPVTITMASASTAAPSATASIALPMQSSALGPLFNITVGTPPQPLTVMSDWTWMSLFTRSAHCEGSYDVTNCIPPGQQWYNERQSTTFHNTSYEATAWENTAFLPGYPFAVTYGQDSVCMGGICTDETVFQLSNFNITIPYAVPFGGIFGLAPVLPSLNETFFPASYQAYLAGHLGPQVGFHSCAALSSKETCGGGDMQLVLGGTAGPDVYDPSESNLVWFDVEAAAWLSKSAPLNVRPARNNFWAVQWTGMWMGEKSLPLTQSTTSGGGDTVPLAVFDEGSEGYSAPVPATALDALLSATNATVVSTPSGSTYSLPCDIDQDSLPILRYELQGKHNYTIPPSAYVTRSDEVCQLRIRVWDFESNGPMALFGAAFLERLYIILDFANLQVGLAPLRTELFV</sequence>
<dbReference type="PROSITE" id="PS51767">
    <property type="entry name" value="PEPTIDASE_A1"/>
    <property type="match status" value="1"/>
</dbReference>
<comment type="caution">
    <text evidence="5">The sequence shown here is derived from an EMBL/GenBank/DDBJ whole genome shotgun (WGS) entry which is preliminary data.</text>
</comment>
<gene>
    <name evidence="5" type="ORF">IFM46972_07143</name>
</gene>
<evidence type="ECO:0000259" key="4">
    <source>
        <dbReference type="PROSITE" id="PS51767"/>
    </source>
</evidence>
<organism evidence="5 6">
    <name type="scientific">Aspergillus udagawae</name>
    <dbReference type="NCBI Taxonomy" id="91492"/>
    <lineage>
        <taxon>Eukaryota</taxon>
        <taxon>Fungi</taxon>
        <taxon>Dikarya</taxon>
        <taxon>Ascomycota</taxon>
        <taxon>Pezizomycotina</taxon>
        <taxon>Eurotiomycetes</taxon>
        <taxon>Eurotiomycetidae</taxon>
        <taxon>Eurotiales</taxon>
        <taxon>Aspergillaceae</taxon>
        <taxon>Aspergillus</taxon>
        <taxon>Aspergillus subgen. Fumigati</taxon>
    </lineage>
</organism>
<evidence type="ECO:0000256" key="2">
    <source>
        <dbReference type="ARBA" id="ARBA00022801"/>
    </source>
</evidence>
<dbReference type="AlphaFoldDB" id="A0A8H3P5F0"/>
<dbReference type="GO" id="GO:0006508">
    <property type="term" value="P:proteolysis"/>
    <property type="evidence" value="ECO:0007669"/>
    <property type="project" value="InterPro"/>
</dbReference>
<dbReference type="CDD" id="cd05471">
    <property type="entry name" value="pepsin_like"/>
    <property type="match status" value="1"/>
</dbReference>
<accession>A0A8H3P5F0</accession>
<keyword evidence="2" id="KW-0378">Hydrolase</keyword>